<gene>
    <name evidence="1" type="ORF">ACFPET_16350</name>
</gene>
<dbReference type="RefSeq" id="WP_380623016.1">
    <property type="nucleotide sequence ID" value="NZ_JBHSDK010000021.1"/>
</dbReference>
<sequence length="155" mass="16812">MPLIDPSAYEPGERARALLNHVRGSWLPYSAVYILTHATSRWYADDRFVGECMSGLAGHGGAVRMWVDWKKAAEYAAHDRTASPCDRAVLRLVSALALNRPVDLPPFLGEMDDQAARAVFAGLAFLSRSETLHQELDDCGGPTLSGVPLCAEDAA</sequence>
<keyword evidence="2" id="KW-1185">Reference proteome</keyword>
<organism evidence="1 2">
    <name type="scientific">Salininema proteolyticum</name>
    <dbReference type="NCBI Taxonomy" id="1607685"/>
    <lineage>
        <taxon>Bacteria</taxon>
        <taxon>Bacillati</taxon>
        <taxon>Actinomycetota</taxon>
        <taxon>Actinomycetes</taxon>
        <taxon>Glycomycetales</taxon>
        <taxon>Glycomycetaceae</taxon>
        <taxon>Salininema</taxon>
    </lineage>
</organism>
<dbReference type="EMBL" id="JBHSDK010000021">
    <property type="protein sequence ID" value="MFC4336773.1"/>
    <property type="molecule type" value="Genomic_DNA"/>
</dbReference>
<comment type="caution">
    <text evidence="1">The sequence shown here is derived from an EMBL/GenBank/DDBJ whole genome shotgun (WGS) entry which is preliminary data.</text>
</comment>
<protein>
    <submittedName>
        <fullName evidence="1">Uncharacterized protein</fullName>
    </submittedName>
</protein>
<proteinExistence type="predicted"/>
<reference evidence="2" key="1">
    <citation type="journal article" date="2019" name="Int. J. Syst. Evol. Microbiol.">
        <title>The Global Catalogue of Microorganisms (GCM) 10K type strain sequencing project: providing services to taxonomists for standard genome sequencing and annotation.</title>
        <authorList>
            <consortium name="The Broad Institute Genomics Platform"/>
            <consortium name="The Broad Institute Genome Sequencing Center for Infectious Disease"/>
            <person name="Wu L."/>
            <person name="Ma J."/>
        </authorList>
    </citation>
    <scope>NUCLEOTIDE SEQUENCE [LARGE SCALE GENOMIC DNA]</scope>
    <source>
        <strain evidence="2">IBRC-M 10908</strain>
    </source>
</reference>
<accession>A0ABV8U253</accession>
<evidence type="ECO:0000313" key="2">
    <source>
        <dbReference type="Proteomes" id="UP001595823"/>
    </source>
</evidence>
<name>A0ABV8U253_9ACTN</name>
<dbReference type="Proteomes" id="UP001595823">
    <property type="component" value="Unassembled WGS sequence"/>
</dbReference>
<evidence type="ECO:0000313" key="1">
    <source>
        <dbReference type="EMBL" id="MFC4336773.1"/>
    </source>
</evidence>